<dbReference type="OrthoDB" id="5021936at2"/>
<dbReference type="Proteomes" id="UP000008975">
    <property type="component" value="Chromosome"/>
</dbReference>
<keyword evidence="1" id="KW-0670">Pyruvate</keyword>
<sequence>MSTHHPAPEMFSNGGDLEFIGVDHRLTLRFSDGDVVTIETEFALTRPGMNEMFLDPDGDKKALGEVLALFGRHITGAEIVGQELRIAFDDSSLLRVPSHPAYEAWSYSGPGNPRSLVISMPGGDLAIWSS</sequence>
<evidence type="ECO:0000313" key="2">
    <source>
        <dbReference type="Proteomes" id="UP000008975"/>
    </source>
</evidence>
<gene>
    <name evidence="1" type="ordered locus">MTES_3399</name>
</gene>
<reference key="2">
    <citation type="submission" date="2011-02" db="EMBL/GenBank/DDBJ databases">
        <title>Genome sequence of Microbacterium testaceum StLB037.</title>
        <authorList>
            <person name="Morohoshi T."/>
            <person name="Wang W.Z."/>
            <person name="Someya N."/>
            <person name="Ikeda T."/>
        </authorList>
    </citation>
    <scope>NUCLEOTIDE SEQUENCE</scope>
    <source>
        <strain>StLB037</strain>
    </source>
</reference>
<dbReference type="InterPro" id="IPR046179">
    <property type="entry name" value="DUF6188"/>
</dbReference>
<dbReference type="Pfam" id="PF19686">
    <property type="entry name" value="DUF6188"/>
    <property type="match status" value="1"/>
</dbReference>
<dbReference type="HOGENOM" id="CLU_159290_0_0_11"/>
<organism evidence="1 2">
    <name type="scientific">Microbacterium testaceum (strain StLB037)</name>
    <dbReference type="NCBI Taxonomy" id="979556"/>
    <lineage>
        <taxon>Bacteria</taxon>
        <taxon>Bacillati</taxon>
        <taxon>Actinomycetota</taxon>
        <taxon>Actinomycetes</taxon>
        <taxon>Micrococcales</taxon>
        <taxon>Microbacteriaceae</taxon>
        <taxon>Microbacterium</taxon>
    </lineage>
</organism>
<protein>
    <submittedName>
        <fullName evidence="1">Pyruvate carboxylase</fullName>
    </submittedName>
</protein>
<dbReference type="KEGG" id="mts:MTES_3399"/>
<dbReference type="AlphaFoldDB" id="E8NEA9"/>
<reference evidence="1 2" key="1">
    <citation type="journal article" date="2011" name="J. Bacteriol.">
        <title>Genome sequence of Microbacterium testaceum StLB037, an N-acylhomoserine lactone-degrading bacterium isolated from potato leaves.</title>
        <authorList>
            <person name="Morohoshi T."/>
            <person name="Wang W.-Z."/>
            <person name="Someya N."/>
            <person name="Ikeda T."/>
        </authorList>
    </citation>
    <scope>NUCLEOTIDE SEQUENCE [LARGE SCALE GENOMIC DNA]</scope>
    <source>
        <strain evidence="1 2">StLB037</strain>
    </source>
</reference>
<name>E8NEA9_MICTS</name>
<evidence type="ECO:0000313" key="1">
    <source>
        <dbReference type="EMBL" id="BAJ76363.1"/>
    </source>
</evidence>
<accession>E8NEA9</accession>
<proteinExistence type="predicted"/>
<dbReference type="RefSeq" id="WP_013586485.1">
    <property type="nucleotide sequence ID" value="NC_015125.1"/>
</dbReference>
<dbReference type="EMBL" id="AP012052">
    <property type="protein sequence ID" value="BAJ76363.1"/>
    <property type="molecule type" value="Genomic_DNA"/>
</dbReference>